<proteinExistence type="predicted"/>
<keyword evidence="2" id="KW-1185">Reference proteome</keyword>
<protein>
    <submittedName>
        <fullName evidence="1">Uncharacterized protein</fullName>
    </submittedName>
</protein>
<dbReference type="STRING" id="988801.SAMN05216522_101187"/>
<organism evidence="1 2">
    <name type="scientific">Rosenbergiella nectarea</name>
    <dbReference type="NCBI Taxonomy" id="988801"/>
    <lineage>
        <taxon>Bacteria</taxon>
        <taxon>Pseudomonadati</taxon>
        <taxon>Pseudomonadota</taxon>
        <taxon>Gammaproteobacteria</taxon>
        <taxon>Enterobacterales</taxon>
        <taxon>Erwiniaceae</taxon>
        <taxon>Rosenbergiella</taxon>
    </lineage>
</organism>
<evidence type="ECO:0000313" key="1">
    <source>
        <dbReference type="EMBL" id="SEQ09867.1"/>
    </source>
</evidence>
<dbReference type="AlphaFoldDB" id="A0A1H9D960"/>
<accession>A0A1H9D960</accession>
<name>A0A1H9D960_9GAMM</name>
<sequence>MPRKKISRCLLIFLKKTFKFPIKINEVPKKVRSMFDSE</sequence>
<gene>
    <name evidence="1" type="ORF">SAMN05216522_101187</name>
</gene>
<evidence type="ECO:0000313" key="2">
    <source>
        <dbReference type="Proteomes" id="UP000242515"/>
    </source>
</evidence>
<reference evidence="2" key="1">
    <citation type="submission" date="2016-10" db="EMBL/GenBank/DDBJ databases">
        <authorList>
            <person name="Varghese N."/>
            <person name="Submissions S."/>
        </authorList>
    </citation>
    <scope>NUCLEOTIDE SEQUENCE [LARGE SCALE GENOMIC DNA]</scope>
    <source>
        <strain evidence="2">8N4</strain>
    </source>
</reference>
<dbReference type="EMBL" id="FOGC01000001">
    <property type="protein sequence ID" value="SEQ09867.1"/>
    <property type="molecule type" value="Genomic_DNA"/>
</dbReference>
<dbReference type="Proteomes" id="UP000242515">
    <property type="component" value="Unassembled WGS sequence"/>
</dbReference>